<evidence type="ECO:0000313" key="2">
    <source>
        <dbReference type="Proteomes" id="UP000680706"/>
    </source>
</evidence>
<gene>
    <name evidence="1" type="ORF">KGB56_26895</name>
</gene>
<name>A0ABX8B058_9HYPH</name>
<evidence type="ECO:0000313" key="1">
    <source>
        <dbReference type="EMBL" id="QUS59214.1"/>
    </source>
</evidence>
<geneLocation type="plasmid" evidence="1 2">
    <name>pAb134-05</name>
</geneLocation>
<sequence>MTGYKTVYFTDDSGVYVGAGLAQESPRQPGKWMLPQGAVLDAPPEIPSGMAALRKDETWCLVPDNRGEIWFDKDGNEVEIQEVGDPFEKNLTRESASLVKEPDKQSVRDYAEFLIEQGTLINGVMFRTNAESVNRLREMLDAYDAGLPEALNFQALTANGEMLELDTREKVVGLYHAAIRYRAGIVTRSAEIQKLASIPDPEQTALWDLSKPLENILDDLQI</sequence>
<protein>
    <recommendedName>
        <fullName evidence="3">DUF4376 domain-containing protein</fullName>
    </recommendedName>
</protein>
<accession>A0ABX8B058</accession>
<proteinExistence type="predicted"/>
<keyword evidence="1" id="KW-0614">Plasmid</keyword>
<dbReference type="RefSeq" id="WP_075699223.1">
    <property type="nucleotide sequence ID" value="NZ_CP074131.1"/>
</dbReference>
<reference evidence="1 2" key="1">
    <citation type="journal article" date="2021" name="Angew. Chem. Int. Ed. Engl.">
        <title>A novel family of nonribosomal peptides modulate collective behavior in Pseudovibrio bacteria isolated from marine sponges.</title>
        <authorList>
            <person name="Ioca L.P."/>
            <person name="Dai Y."/>
            <person name="Kunakom S."/>
            <person name="Diaz-Espinosa J."/>
            <person name="Krunic A."/>
            <person name="Crnkovic C.M."/>
            <person name="Orjala J."/>
            <person name="Sanchez L.M."/>
            <person name="Ferreira A.G."/>
            <person name="Berlinck R.G.S."/>
            <person name="Eustaquio A.S."/>
        </authorList>
    </citation>
    <scope>NUCLEOTIDE SEQUENCE [LARGE SCALE GENOMIC DNA]</scope>
    <source>
        <strain evidence="1 2">Ab134</strain>
        <plasmid evidence="1 2">pAb134-05</plasmid>
    </source>
</reference>
<keyword evidence="2" id="KW-1185">Reference proteome</keyword>
<evidence type="ECO:0008006" key="3">
    <source>
        <dbReference type="Google" id="ProtNLM"/>
    </source>
</evidence>
<organism evidence="1 2">
    <name type="scientific">Pseudovibrio brasiliensis</name>
    <dbReference type="NCBI Taxonomy" id="1898042"/>
    <lineage>
        <taxon>Bacteria</taxon>
        <taxon>Pseudomonadati</taxon>
        <taxon>Pseudomonadota</taxon>
        <taxon>Alphaproteobacteria</taxon>
        <taxon>Hyphomicrobiales</taxon>
        <taxon>Stappiaceae</taxon>
        <taxon>Pseudovibrio</taxon>
    </lineage>
</organism>
<dbReference type="Proteomes" id="UP000680706">
    <property type="component" value="Plasmid pAb134-05"/>
</dbReference>
<dbReference type="EMBL" id="CP074131">
    <property type="protein sequence ID" value="QUS59214.1"/>
    <property type="molecule type" value="Genomic_DNA"/>
</dbReference>